<organism evidence="5 6">
    <name type="scientific">Taibaiella chishuiensis</name>
    <dbReference type="NCBI Taxonomy" id="1434707"/>
    <lineage>
        <taxon>Bacteria</taxon>
        <taxon>Pseudomonadati</taxon>
        <taxon>Bacteroidota</taxon>
        <taxon>Chitinophagia</taxon>
        <taxon>Chitinophagales</taxon>
        <taxon>Chitinophagaceae</taxon>
        <taxon>Taibaiella</taxon>
    </lineage>
</organism>
<dbReference type="InterPro" id="IPR037923">
    <property type="entry name" value="HTH-like"/>
</dbReference>
<dbReference type="PANTHER" id="PTHR43280">
    <property type="entry name" value="ARAC-FAMILY TRANSCRIPTIONAL REGULATOR"/>
    <property type="match status" value="1"/>
</dbReference>
<dbReference type="SUPFAM" id="SSF46689">
    <property type="entry name" value="Homeodomain-like"/>
    <property type="match status" value="1"/>
</dbReference>
<dbReference type="GO" id="GO:0043565">
    <property type="term" value="F:sequence-specific DNA binding"/>
    <property type="evidence" value="ECO:0007669"/>
    <property type="project" value="InterPro"/>
</dbReference>
<keyword evidence="2 5" id="KW-0238">DNA-binding</keyword>
<dbReference type="InterPro" id="IPR003313">
    <property type="entry name" value="AraC-bd"/>
</dbReference>
<dbReference type="RefSeq" id="WP_106525261.1">
    <property type="nucleotide sequence ID" value="NZ_PYGD01000014.1"/>
</dbReference>
<evidence type="ECO:0000313" key="5">
    <source>
        <dbReference type="EMBL" id="PSK88902.1"/>
    </source>
</evidence>
<dbReference type="Pfam" id="PF02311">
    <property type="entry name" value="AraC_binding"/>
    <property type="match status" value="1"/>
</dbReference>
<feature type="domain" description="HTH araC/xylS-type" evidence="4">
    <location>
        <begin position="180"/>
        <end position="278"/>
    </location>
</feature>
<dbReference type="SUPFAM" id="SSF51215">
    <property type="entry name" value="Regulatory protein AraC"/>
    <property type="match status" value="1"/>
</dbReference>
<evidence type="ECO:0000256" key="3">
    <source>
        <dbReference type="ARBA" id="ARBA00023163"/>
    </source>
</evidence>
<protein>
    <submittedName>
        <fullName evidence="5">AraC-like DNA-binding protein</fullName>
    </submittedName>
</protein>
<comment type="caution">
    <text evidence="5">The sequence shown here is derived from an EMBL/GenBank/DDBJ whole genome shotgun (WGS) entry which is preliminary data.</text>
</comment>
<dbReference type="InterPro" id="IPR018060">
    <property type="entry name" value="HTH_AraC"/>
</dbReference>
<dbReference type="AlphaFoldDB" id="A0A2P8CVC0"/>
<accession>A0A2P8CVC0</accession>
<reference evidence="5 6" key="1">
    <citation type="submission" date="2018-03" db="EMBL/GenBank/DDBJ databases">
        <title>Genomic Encyclopedia of Type Strains, Phase III (KMG-III): the genomes of soil and plant-associated and newly described type strains.</title>
        <authorList>
            <person name="Whitman W."/>
        </authorList>
    </citation>
    <scope>NUCLEOTIDE SEQUENCE [LARGE SCALE GENOMIC DNA]</scope>
    <source>
        <strain evidence="5 6">CGMCC 1.12700</strain>
    </source>
</reference>
<evidence type="ECO:0000259" key="4">
    <source>
        <dbReference type="PROSITE" id="PS01124"/>
    </source>
</evidence>
<dbReference type="PROSITE" id="PS01124">
    <property type="entry name" value="HTH_ARAC_FAMILY_2"/>
    <property type="match status" value="1"/>
</dbReference>
<dbReference type="Proteomes" id="UP000240572">
    <property type="component" value="Unassembled WGS sequence"/>
</dbReference>
<dbReference type="SMART" id="SM00342">
    <property type="entry name" value="HTH_ARAC"/>
    <property type="match status" value="1"/>
</dbReference>
<keyword evidence="6" id="KW-1185">Reference proteome</keyword>
<gene>
    <name evidence="5" type="ORF">B0I18_114114</name>
</gene>
<proteinExistence type="predicted"/>
<dbReference type="OrthoDB" id="1096411at2"/>
<evidence type="ECO:0000256" key="2">
    <source>
        <dbReference type="ARBA" id="ARBA00023125"/>
    </source>
</evidence>
<keyword evidence="1" id="KW-0805">Transcription regulation</keyword>
<dbReference type="EMBL" id="PYGD01000014">
    <property type="protein sequence ID" value="PSK88902.1"/>
    <property type="molecule type" value="Genomic_DNA"/>
</dbReference>
<dbReference type="PANTHER" id="PTHR43280:SF32">
    <property type="entry name" value="TRANSCRIPTIONAL REGULATORY PROTEIN"/>
    <property type="match status" value="1"/>
</dbReference>
<keyword evidence="3" id="KW-0804">Transcription</keyword>
<dbReference type="InterPro" id="IPR009057">
    <property type="entry name" value="Homeodomain-like_sf"/>
</dbReference>
<evidence type="ECO:0000256" key="1">
    <source>
        <dbReference type="ARBA" id="ARBA00023015"/>
    </source>
</evidence>
<sequence length="281" mass="32150">MPTGKNTIPVNTMADDIAIAKASLDDFRHAKEAFRLHRDDYYLFLLLEKGALTLEIDFRKHHLAPRSVTWIHPGQVHGIGKGKATVLSALIIKKEILQPEYRNLLADHSPATPQPLSPVAFAVIDDAVSLALRIYREKQDKLYPSLLKDSCNTLVGLILSRFLAQRKSPDQLSRFEQVYRRFRTLVDSHYTSIKKPAEYARQLNISAAYLYECVKKTTGHSASYHIGQRIVLEAKRLLYYSDKSVKEIAFELGYEDYPYFTRLFAKTTGMTALAFRRKNLE</sequence>
<evidence type="ECO:0000313" key="6">
    <source>
        <dbReference type="Proteomes" id="UP000240572"/>
    </source>
</evidence>
<name>A0A2P8CVC0_9BACT</name>
<dbReference type="Gene3D" id="1.10.10.60">
    <property type="entry name" value="Homeodomain-like"/>
    <property type="match status" value="1"/>
</dbReference>
<dbReference type="GO" id="GO:0003700">
    <property type="term" value="F:DNA-binding transcription factor activity"/>
    <property type="evidence" value="ECO:0007669"/>
    <property type="project" value="InterPro"/>
</dbReference>
<dbReference type="Pfam" id="PF12833">
    <property type="entry name" value="HTH_18"/>
    <property type="match status" value="1"/>
</dbReference>